<dbReference type="KEGG" id="slh:YH65_08460"/>
<evidence type="ECO:0000256" key="5">
    <source>
        <dbReference type="ARBA" id="ARBA00023268"/>
    </source>
</evidence>
<comment type="catalytic activity">
    <reaction evidence="6">
        <text>[protein-PII]-uridylyl-L-tyrosine + H2O = [protein-PII]-L-tyrosine + UMP + H(+)</text>
        <dbReference type="Rhea" id="RHEA:48600"/>
        <dbReference type="Rhea" id="RHEA-COMP:12147"/>
        <dbReference type="Rhea" id="RHEA-COMP:12148"/>
        <dbReference type="ChEBI" id="CHEBI:15377"/>
        <dbReference type="ChEBI" id="CHEBI:15378"/>
        <dbReference type="ChEBI" id="CHEBI:46858"/>
        <dbReference type="ChEBI" id="CHEBI:57865"/>
        <dbReference type="ChEBI" id="CHEBI:90602"/>
    </reaction>
</comment>
<dbReference type="PIRSF" id="PIRSF006288">
    <property type="entry name" value="PII_uridyltransf"/>
    <property type="match status" value="1"/>
</dbReference>
<evidence type="ECO:0000256" key="2">
    <source>
        <dbReference type="ARBA" id="ARBA00022695"/>
    </source>
</evidence>
<dbReference type="PANTHER" id="PTHR47320">
    <property type="entry name" value="BIFUNCTIONAL URIDYLYLTRANSFERASE/URIDYLYL-REMOVING ENZYME"/>
    <property type="match status" value="1"/>
</dbReference>
<dbReference type="Gene3D" id="1.10.3090.10">
    <property type="entry name" value="cca-adding enzyme, domain 2"/>
    <property type="match status" value="1"/>
</dbReference>
<feature type="domain" description="ACT" evidence="7">
    <location>
        <begin position="756"/>
        <end position="825"/>
    </location>
</feature>
<dbReference type="InterPro" id="IPR006674">
    <property type="entry name" value="HD_domain"/>
</dbReference>
<dbReference type="GO" id="GO:0006808">
    <property type="term" value="P:regulation of nitrogen utilization"/>
    <property type="evidence" value="ECO:0007669"/>
    <property type="project" value="UniProtKB-UniRule"/>
</dbReference>
<dbReference type="HAMAP" id="MF_00277">
    <property type="entry name" value="PII_uridylyl_transf"/>
    <property type="match status" value="1"/>
</dbReference>
<dbReference type="OrthoDB" id="9758038at2"/>
<evidence type="ECO:0000256" key="3">
    <source>
        <dbReference type="ARBA" id="ARBA00022801"/>
    </source>
</evidence>
<comment type="activity regulation">
    <text evidence="6">Uridylyltransferase (UTase) activity is inhibited by glutamine, while glutamine activates uridylyl-removing (UR) activity.</text>
</comment>
<dbReference type="CDD" id="cd05401">
    <property type="entry name" value="NT_GlnE_GlnD_like"/>
    <property type="match status" value="1"/>
</dbReference>
<dbReference type="InterPro" id="IPR010043">
    <property type="entry name" value="UTase/UR"/>
</dbReference>
<dbReference type="PROSITE" id="PS51671">
    <property type="entry name" value="ACT"/>
    <property type="match status" value="1"/>
</dbReference>
<name>A0A7U4M210_9BACT</name>
<protein>
    <recommendedName>
        <fullName evidence="6">Bifunctional uridylyltransferase/uridylyl-removing enzyme</fullName>
        <shortName evidence="6">UTase/UR</shortName>
    </recommendedName>
    <alternativeName>
        <fullName evidence="6">Bifunctional [protein-PII] modification enzyme</fullName>
    </alternativeName>
    <alternativeName>
        <fullName evidence="6">Bifunctional nitrogen sensor protein</fullName>
    </alternativeName>
    <domain>
        <recommendedName>
            <fullName evidence="6">[Protein-PII] uridylyltransferase</fullName>
            <shortName evidence="6">PII uridylyltransferase</shortName>
            <shortName evidence="6">UTase</shortName>
            <ecNumber evidence="6">2.7.7.59</ecNumber>
        </recommendedName>
    </domain>
    <domain>
        <recommendedName>
            <fullName evidence="6">[Protein-PII]-UMP uridylyl-removing enzyme</fullName>
            <shortName evidence="6">UR</shortName>
            <ecNumber evidence="6">3.1.4.-</ecNumber>
        </recommendedName>
    </domain>
</protein>
<keyword evidence="3 6" id="KW-0378">Hydrolase</keyword>
<evidence type="ECO:0000313" key="10">
    <source>
        <dbReference type="Proteomes" id="UP000034444"/>
    </source>
</evidence>
<dbReference type="AlphaFoldDB" id="A0A7U4M210"/>
<dbReference type="GO" id="GO:0008773">
    <property type="term" value="F:[protein-PII] uridylyltransferase activity"/>
    <property type="evidence" value="ECO:0007669"/>
    <property type="project" value="UniProtKB-UniRule"/>
</dbReference>
<dbReference type="EC" id="3.1.4.-" evidence="6"/>
<proteinExistence type="inferred from homology"/>
<dbReference type="InterPro" id="IPR013546">
    <property type="entry name" value="PII_UdlTrfase/GS_AdlTrfase"/>
</dbReference>
<reference evidence="9 10" key="1">
    <citation type="submission" date="2015-04" db="EMBL/GenBank/DDBJ databases">
        <title>Complete genome sequence of Sulfurovum lithotrophicum ATCC BAA-797T.</title>
        <authorList>
            <person name="Ahn J."/>
            <person name="Park G."/>
            <person name="Jeon W."/>
            <person name="Jang Y."/>
            <person name="Jang M."/>
            <person name="Lee H."/>
            <person name="Lee H."/>
        </authorList>
    </citation>
    <scope>NUCLEOTIDE SEQUENCE [LARGE SCALE GENOMIC DNA]</scope>
    <source>
        <strain evidence="10">ATCC BAA-797 / 42BKT</strain>
    </source>
</reference>
<evidence type="ECO:0000313" key="9">
    <source>
        <dbReference type="EMBL" id="AKF25411.1"/>
    </source>
</evidence>
<comment type="caution">
    <text evidence="6">Lacks conserved residue(s) required for the propagation of feature annotation.</text>
</comment>
<evidence type="ECO:0000256" key="4">
    <source>
        <dbReference type="ARBA" id="ARBA00022842"/>
    </source>
</evidence>
<dbReference type="SUPFAM" id="SSF109604">
    <property type="entry name" value="HD-domain/PDEase-like"/>
    <property type="match status" value="1"/>
</dbReference>
<evidence type="ECO:0000259" key="8">
    <source>
        <dbReference type="PROSITE" id="PS51831"/>
    </source>
</evidence>
<comment type="similarity">
    <text evidence="6">Belongs to the GlnD family.</text>
</comment>
<dbReference type="InterPro" id="IPR002912">
    <property type="entry name" value="ACT_dom"/>
</dbReference>
<keyword evidence="10" id="KW-1185">Reference proteome</keyword>
<evidence type="ECO:0000259" key="7">
    <source>
        <dbReference type="PROSITE" id="PS51671"/>
    </source>
</evidence>
<dbReference type="Gene3D" id="3.30.460.10">
    <property type="entry name" value="Beta Polymerase, domain 2"/>
    <property type="match status" value="1"/>
</dbReference>
<feature type="region of interest" description="Uridylyltransferase" evidence="6">
    <location>
        <begin position="1"/>
        <end position="331"/>
    </location>
</feature>
<comment type="function">
    <text evidence="6">Modifies, by uridylylation and deuridylylation, the PII regulatory proteins (GlnB and homologs), in response to the nitrogen status of the cell that GlnD senses through the glutamine level. Under low glutamine levels, catalyzes the conversion of the PII proteins and UTP to PII-UMP and PPi, while under higher glutamine levels, GlnD hydrolyzes PII-UMP to PII and UMP (deuridylylation). Thus, controls uridylylation state and activity of the PII proteins, and plays an important role in the regulation of nitrogen metabolism.</text>
</comment>
<keyword evidence="4 6" id="KW-0460">Magnesium</keyword>
<dbReference type="SUPFAM" id="SSF81301">
    <property type="entry name" value="Nucleotidyltransferase"/>
    <property type="match status" value="1"/>
</dbReference>
<dbReference type="RefSeq" id="WP_046551487.1">
    <property type="nucleotide sequence ID" value="NZ_CP011308.1"/>
</dbReference>
<keyword evidence="5 6" id="KW-0511">Multifunctional enzyme</keyword>
<organism evidence="9 10">
    <name type="scientific">Sulfurovum lithotrophicum</name>
    <dbReference type="NCBI Taxonomy" id="206403"/>
    <lineage>
        <taxon>Bacteria</taxon>
        <taxon>Pseudomonadati</taxon>
        <taxon>Campylobacterota</taxon>
        <taxon>Epsilonproteobacteria</taxon>
        <taxon>Campylobacterales</taxon>
        <taxon>Sulfurovaceae</taxon>
        <taxon>Sulfurovum</taxon>
    </lineage>
</organism>
<accession>A0A7U4M210</accession>
<dbReference type="EC" id="2.7.7.59" evidence="6"/>
<dbReference type="InterPro" id="IPR043519">
    <property type="entry name" value="NT_sf"/>
</dbReference>
<evidence type="ECO:0000256" key="1">
    <source>
        <dbReference type="ARBA" id="ARBA00022679"/>
    </source>
</evidence>
<gene>
    <name evidence="6" type="primary">glnD</name>
    <name evidence="9" type="ORF">YH65_08460</name>
</gene>
<reference evidence="10" key="2">
    <citation type="journal article" date="2017" name="Stand. Genomic Sci.">
        <title>Complete genome sequence of the sulfur-oxidizing chemolithoautotrophic Sulfurovum lithotrophicum 42BKTT.</title>
        <authorList>
            <person name="Jeon W."/>
            <person name="Priscilla L."/>
            <person name="Park G."/>
            <person name="Lee H."/>
            <person name="Lee N."/>
            <person name="Lee D."/>
            <person name="Kwon H."/>
            <person name="Ahn I."/>
            <person name="Lee C."/>
            <person name="Lee H."/>
            <person name="Ahn J."/>
        </authorList>
    </citation>
    <scope>NUCLEOTIDE SEQUENCE [LARGE SCALE GENOMIC DNA]</scope>
    <source>
        <strain evidence="10">ATCC BAA-797 / 42BKT</strain>
    </source>
</reference>
<dbReference type="PROSITE" id="PS51831">
    <property type="entry name" value="HD"/>
    <property type="match status" value="1"/>
</dbReference>
<dbReference type="Pfam" id="PF01966">
    <property type="entry name" value="HD"/>
    <property type="match status" value="1"/>
</dbReference>
<dbReference type="PANTHER" id="PTHR47320:SF1">
    <property type="entry name" value="BIFUNCTIONAL URIDYLYLTRANSFERASE_URIDYLYL-REMOVING ENZYME"/>
    <property type="match status" value="1"/>
</dbReference>
<sequence length="825" mass="95781">MEKVKAKIEELLYENAPHFEIAKVLKGEIKRYFDTLEETFATSSGKDFLVKHTKKIDTILKLVYQVAHRDMFGNYAPMKNSIPLALVALGSYGREQLCVYSDIDLMIVYKDIPGYNTKEMIEKILYILWDTGLKLGHRVHTVEELYDVSKTDITIKTALIESRFIDGSHFLWTETQNALYKIRHDDPGTFIRLKLEEQAQKHKKFPLTMEPNLKEGSGGFRDANLVFWIGKILYNVDSIKDLPTDIVEEKEYRPFRIALEFLFRVRSALHLATHKKEDRLRLDLIPSLAGLLGYEESKSGHIKFAMKVTESLKTIRLYSTIWLEKLTRDYMEIPSEKRYIYPKGKDFNAMLKHLCKEAKTPYRAHPTLLKKLLDAERPERPDNRLYETIATIFYQPYAYSILSTLSYTKLLRYTIPPIKKVVDMPQFDGYHQYAVDIHSLRCVYHLEHIGEPLVLKLYETLEKEEKAMLKLVVFLHDAGKGRKRDHHLVGASLFKIFAQKLQISTPLIEMGERLIQYHTLMSNTAQREDIYNEKVIFGFASHFPIPKLLDMIYILTYADMNGVGGDIYNSFSAKLIRTLYKHSLEILGQTELLDEAAKRATKEAALKRHPAFKALKKSEQKKILQMPSNLLFLRYRPERIIDIAKKAFETEDFTYQISNEAHLTIEIIRTGSFNLSYLLGKLTNLEVVNMDISKLFNELKYFKIDFATKVGTDEVYLVEEIIADAFDPTKKSIKKVPHIEREDIDIDCEHSKTYALMHLKSKNQKGLLAYVINLFDDLGIDIVTAKVHTLKNRVRDMFLIEKNGNFCHNVEIIIEKLTTEKNEGK</sequence>
<comment type="catalytic activity">
    <reaction evidence="6">
        <text>[protein-PII]-L-tyrosine + UTP = [protein-PII]-uridylyl-L-tyrosine + diphosphate</text>
        <dbReference type="Rhea" id="RHEA:13673"/>
        <dbReference type="Rhea" id="RHEA-COMP:12147"/>
        <dbReference type="Rhea" id="RHEA-COMP:12148"/>
        <dbReference type="ChEBI" id="CHEBI:33019"/>
        <dbReference type="ChEBI" id="CHEBI:46398"/>
        <dbReference type="ChEBI" id="CHEBI:46858"/>
        <dbReference type="ChEBI" id="CHEBI:90602"/>
        <dbReference type="EC" id="2.7.7.59"/>
    </reaction>
</comment>
<dbReference type="Pfam" id="PF08335">
    <property type="entry name" value="GlnD_UR_UTase"/>
    <property type="match status" value="1"/>
</dbReference>
<evidence type="ECO:0000256" key="6">
    <source>
        <dbReference type="HAMAP-Rule" id="MF_00277"/>
    </source>
</evidence>
<dbReference type="Proteomes" id="UP000034444">
    <property type="component" value="Chromosome"/>
</dbReference>
<comment type="domain">
    <text evidence="6">Has four distinct domains: an N-terminal nucleotidyltransferase (NT) domain responsible for UTase activity, a central HD domain that encodes UR activity, and two C-terminal ACT domains that seem to have a role in glutamine sensing.</text>
</comment>
<dbReference type="SUPFAM" id="SSF55021">
    <property type="entry name" value="ACT-like"/>
    <property type="match status" value="1"/>
</dbReference>
<comment type="cofactor">
    <cofactor evidence="6">
        <name>Mg(2+)</name>
        <dbReference type="ChEBI" id="CHEBI:18420"/>
    </cofactor>
</comment>
<dbReference type="EMBL" id="CP011308">
    <property type="protein sequence ID" value="AKF25411.1"/>
    <property type="molecule type" value="Genomic_DNA"/>
</dbReference>
<keyword evidence="1 6" id="KW-0808">Transferase</keyword>
<keyword evidence="2 6" id="KW-0548">Nucleotidyltransferase</keyword>
<dbReference type="InterPro" id="IPR045865">
    <property type="entry name" value="ACT-like_dom_sf"/>
</dbReference>
<feature type="domain" description="HD" evidence="8">
    <location>
        <begin position="435"/>
        <end position="542"/>
    </location>
</feature>
<dbReference type="CDD" id="cd04873">
    <property type="entry name" value="ACT_UUR-ACR-like"/>
    <property type="match status" value="1"/>
</dbReference>
<dbReference type="GO" id="GO:0008081">
    <property type="term" value="F:phosphoric diester hydrolase activity"/>
    <property type="evidence" value="ECO:0007669"/>
    <property type="project" value="UniProtKB-UniRule"/>
</dbReference>